<evidence type="ECO:0000256" key="2">
    <source>
        <dbReference type="SAM" id="Phobius"/>
    </source>
</evidence>
<dbReference type="RefSeq" id="XP_055873414.1">
    <property type="nucleotide sequence ID" value="XM_056017439.1"/>
</dbReference>
<keyword evidence="2" id="KW-0472">Membrane</keyword>
<reference evidence="6" key="1">
    <citation type="submission" date="2025-08" db="UniProtKB">
        <authorList>
            <consortium name="RefSeq"/>
        </authorList>
    </citation>
    <scope>IDENTIFICATION</scope>
</reference>
<evidence type="ECO:0000259" key="4">
    <source>
        <dbReference type="PROSITE" id="PS51532"/>
    </source>
</evidence>
<dbReference type="SUPFAM" id="SSF49785">
    <property type="entry name" value="Galactose-binding domain-like"/>
    <property type="match status" value="1"/>
</dbReference>
<name>A0A9W2ZER8_BIOGL</name>
<dbReference type="InterPro" id="IPR008979">
    <property type="entry name" value="Galactose-bd-like_sf"/>
</dbReference>
<dbReference type="CDD" id="cd02947">
    <property type="entry name" value="TRX_family"/>
    <property type="match status" value="1"/>
</dbReference>
<dbReference type="SUPFAM" id="SSF52833">
    <property type="entry name" value="Thioredoxin-like"/>
    <property type="match status" value="1"/>
</dbReference>
<keyword evidence="2" id="KW-1133">Transmembrane helix</keyword>
<proteinExistence type="predicted"/>
<dbReference type="PROSITE" id="PS51532">
    <property type="entry name" value="PITH"/>
    <property type="match status" value="1"/>
</dbReference>
<dbReference type="Pfam" id="PF00085">
    <property type="entry name" value="Thioredoxin"/>
    <property type="match status" value="1"/>
</dbReference>
<dbReference type="PROSITE" id="PS51352">
    <property type="entry name" value="THIOREDOXIN_2"/>
    <property type="match status" value="1"/>
</dbReference>
<evidence type="ECO:0000259" key="3">
    <source>
        <dbReference type="PROSITE" id="PS51352"/>
    </source>
</evidence>
<organism evidence="5 6">
    <name type="scientific">Biomphalaria glabrata</name>
    <name type="common">Bloodfluke planorb</name>
    <name type="synonym">Freshwater snail</name>
    <dbReference type="NCBI Taxonomy" id="6526"/>
    <lineage>
        <taxon>Eukaryota</taxon>
        <taxon>Metazoa</taxon>
        <taxon>Spiralia</taxon>
        <taxon>Lophotrochozoa</taxon>
        <taxon>Mollusca</taxon>
        <taxon>Gastropoda</taxon>
        <taxon>Heterobranchia</taxon>
        <taxon>Euthyneura</taxon>
        <taxon>Panpulmonata</taxon>
        <taxon>Hygrophila</taxon>
        <taxon>Lymnaeoidea</taxon>
        <taxon>Planorbidae</taxon>
        <taxon>Biomphalaria</taxon>
    </lineage>
</organism>
<dbReference type="OrthoDB" id="2121326at2759"/>
<accession>A0A9W2ZER8</accession>
<feature type="domain" description="PITH" evidence="4">
    <location>
        <begin position="114"/>
        <end position="283"/>
    </location>
</feature>
<dbReference type="InterPro" id="IPR010400">
    <property type="entry name" value="PITH_dom"/>
</dbReference>
<keyword evidence="1" id="KW-1015">Disulfide bond</keyword>
<dbReference type="AlphaFoldDB" id="A0A9W2ZER8"/>
<dbReference type="InterPro" id="IPR013766">
    <property type="entry name" value="Thioredoxin_domain"/>
</dbReference>
<dbReference type="GeneID" id="106074667"/>
<feature type="domain" description="Thioredoxin" evidence="3">
    <location>
        <begin position="1"/>
        <end position="108"/>
    </location>
</feature>
<dbReference type="InterPro" id="IPR017937">
    <property type="entry name" value="Thioredoxin_CS"/>
</dbReference>
<dbReference type="Pfam" id="PF06201">
    <property type="entry name" value="PITH"/>
    <property type="match status" value="1"/>
</dbReference>
<dbReference type="PANTHER" id="PTHR46115">
    <property type="entry name" value="THIOREDOXIN-LIKE PROTEIN 1"/>
    <property type="match status" value="1"/>
</dbReference>
<dbReference type="PRINTS" id="PR00421">
    <property type="entry name" value="THIOREDOXIN"/>
</dbReference>
<dbReference type="OMA" id="PIFEMFP"/>
<dbReference type="Gene3D" id="3.40.30.10">
    <property type="entry name" value="Glutaredoxin"/>
    <property type="match status" value="1"/>
</dbReference>
<evidence type="ECO:0000256" key="1">
    <source>
        <dbReference type="ARBA" id="ARBA00023157"/>
    </source>
</evidence>
<evidence type="ECO:0000313" key="5">
    <source>
        <dbReference type="Proteomes" id="UP001165740"/>
    </source>
</evidence>
<gene>
    <name evidence="6" type="primary">LOC106074667</name>
</gene>
<dbReference type="Proteomes" id="UP001165740">
    <property type="component" value="Chromosome 18"/>
</dbReference>
<dbReference type="GO" id="GO:0005737">
    <property type="term" value="C:cytoplasm"/>
    <property type="evidence" value="ECO:0007669"/>
    <property type="project" value="UniProtKB-ARBA"/>
</dbReference>
<sequence>MSQVRQITNDTDFSTELNNAGIKLVVADYFATWCGPCRAIAPAFAEMSTKYPKAVFLKIDVDQCQDTAQREGVSAMPTFIFYRNKVKVDMMRGADATLLEEKIKKWYTEDEGEEGDSPVKGHLDLSSFISKAASECLNESDEHKLEHCLSNKKGYLESDCDEQLIINVGFNQAVKLHSLKLHCLDENGPKNVKLFINQPTTLDFDSADSMESIQMLELKPEDLKEGAIIPLKYVKLQNVLSLTLFVKDNQNGADTTRIDYLGFIGSPTNTTNMAEFKRVYHVLAFIILLLCLTLLFLKL</sequence>
<dbReference type="FunFam" id="3.40.30.10:FF:000245">
    <property type="entry name" value="Thioredoxin"/>
    <property type="match status" value="1"/>
</dbReference>
<dbReference type="InterPro" id="IPR037047">
    <property type="entry name" value="PITH_dom_sf"/>
</dbReference>
<dbReference type="Gene3D" id="2.60.120.470">
    <property type="entry name" value="PITH domain"/>
    <property type="match status" value="1"/>
</dbReference>
<keyword evidence="2" id="KW-0812">Transmembrane</keyword>
<protein>
    <submittedName>
        <fullName evidence="6">Thioredoxin-like protein 1 isoform X1</fullName>
    </submittedName>
</protein>
<dbReference type="PROSITE" id="PS00194">
    <property type="entry name" value="THIOREDOXIN_1"/>
    <property type="match status" value="1"/>
</dbReference>
<keyword evidence="5" id="KW-1185">Reference proteome</keyword>
<dbReference type="InterPro" id="IPR036249">
    <property type="entry name" value="Thioredoxin-like_sf"/>
</dbReference>
<feature type="transmembrane region" description="Helical" evidence="2">
    <location>
        <begin position="279"/>
        <end position="297"/>
    </location>
</feature>
<evidence type="ECO:0000313" key="6">
    <source>
        <dbReference type="RefSeq" id="XP_055873414.1"/>
    </source>
</evidence>